<dbReference type="SUPFAM" id="SSF82771">
    <property type="entry name" value="GIY-YIG endonuclease"/>
    <property type="match status" value="1"/>
</dbReference>
<dbReference type="Pfam" id="PF01541">
    <property type="entry name" value="GIY-YIG"/>
    <property type="match status" value="1"/>
</dbReference>
<evidence type="ECO:0000313" key="2">
    <source>
        <dbReference type="EMBL" id="QHS90872.1"/>
    </source>
</evidence>
<dbReference type="InterPro" id="IPR050381">
    <property type="entry name" value="SLX1_endonuclease"/>
</dbReference>
<protein>
    <recommendedName>
        <fullName evidence="1">GIY-YIG domain-containing protein</fullName>
    </recommendedName>
</protein>
<reference evidence="2" key="1">
    <citation type="journal article" date="2020" name="Nature">
        <title>Giant virus diversity and host interactions through global metagenomics.</title>
        <authorList>
            <person name="Schulz F."/>
            <person name="Roux S."/>
            <person name="Paez-Espino D."/>
            <person name="Jungbluth S."/>
            <person name="Walsh D.A."/>
            <person name="Denef V.J."/>
            <person name="McMahon K.D."/>
            <person name="Konstantinidis K.T."/>
            <person name="Eloe-Fadrosh E.A."/>
            <person name="Kyrpides N.C."/>
            <person name="Woyke T."/>
        </authorList>
    </citation>
    <scope>NUCLEOTIDE SEQUENCE</scope>
    <source>
        <strain evidence="2">GVMAG-M-3300010354-11</strain>
    </source>
</reference>
<organism evidence="2">
    <name type="scientific">viral metagenome</name>
    <dbReference type="NCBI Taxonomy" id="1070528"/>
    <lineage>
        <taxon>unclassified sequences</taxon>
        <taxon>metagenomes</taxon>
        <taxon>organismal metagenomes</taxon>
    </lineage>
</organism>
<dbReference type="PROSITE" id="PS50164">
    <property type="entry name" value="GIY_YIG"/>
    <property type="match status" value="1"/>
</dbReference>
<evidence type="ECO:0000259" key="1">
    <source>
        <dbReference type="PROSITE" id="PS50164"/>
    </source>
</evidence>
<name>A0A6C0BFV4_9ZZZZ</name>
<dbReference type="PANTHER" id="PTHR20208:SF13">
    <property type="entry name" value="STRUCTURE-SPECIFIC ENDONUCLEASE SUBUNIT SLX1"/>
    <property type="match status" value="1"/>
</dbReference>
<dbReference type="Gene3D" id="3.40.1440.10">
    <property type="entry name" value="GIY-YIG endonuclease"/>
    <property type="match status" value="1"/>
</dbReference>
<dbReference type="InterPro" id="IPR035901">
    <property type="entry name" value="GIY-YIG_endonuc_sf"/>
</dbReference>
<sequence>MVYCYCYILYNVKDNKTYNGYTVDLKKRIRQHNNIIKGGAKYTTTESKQYGSNHWKYLCIVTCDMLTKHEALSLEWHIRYPTGVKPRPSEYKGPLGRIKSIYDVLCKDKFKDKLWNIYIDESYIPHFEISWRDIVRPCSEILEI</sequence>
<feature type="domain" description="GIY-YIG" evidence="1">
    <location>
        <begin position="2"/>
        <end position="93"/>
    </location>
</feature>
<dbReference type="PANTHER" id="PTHR20208">
    <property type="entry name" value="STRUCTURE-SPECIFIC ENDONUCLEASE SUBUNIT SLX1"/>
    <property type="match status" value="1"/>
</dbReference>
<accession>A0A6C0BFV4</accession>
<dbReference type="EMBL" id="MN739152">
    <property type="protein sequence ID" value="QHS90872.1"/>
    <property type="molecule type" value="Genomic_DNA"/>
</dbReference>
<dbReference type="InterPro" id="IPR000305">
    <property type="entry name" value="GIY-YIG_endonuc"/>
</dbReference>
<dbReference type="AlphaFoldDB" id="A0A6C0BFV4"/>
<proteinExistence type="predicted"/>